<evidence type="ECO:0000313" key="1">
    <source>
        <dbReference type="EMBL" id="CBK20628.2"/>
    </source>
</evidence>
<protein>
    <submittedName>
        <fullName evidence="1">Uncharacterized protein</fullName>
    </submittedName>
</protein>
<dbReference type="EMBL" id="FN668639">
    <property type="protein sequence ID" value="CBK20628.2"/>
    <property type="molecule type" value="Genomic_DNA"/>
</dbReference>
<dbReference type="GeneID" id="24918215"/>
<accession>D8LYH3</accession>
<dbReference type="AlphaFoldDB" id="D8LYH3"/>
<gene>
    <name evidence="1" type="ORF">GSBLH_T00000928001</name>
</gene>
<dbReference type="InParanoid" id="D8LYH3"/>
<reference evidence="1" key="1">
    <citation type="submission" date="2010-02" db="EMBL/GenBank/DDBJ databases">
        <title>Sequencing and annotation of the Blastocystis hominis genome.</title>
        <authorList>
            <person name="Wincker P."/>
        </authorList>
    </citation>
    <scope>NUCLEOTIDE SEQUENCE</scope>
    <source>
        <strain evidence="1">Singapore isolate B</strain>
    </source>
</reference>
<dbReference type="RefSeq" id="XP_012894676.1">
    <property type="nucleotide sequence ID" value="XM_013039222.1"/>
</dbReference>
<proteinExistence type="predicted"/>
<keyword evidence="2" id="KW-1185">Reference proteome</keyword>
<evidence type="ECO:0000313" key="2">
    <source>
        <dbReference type="Proteomes" id="UP000008312"/>
    </source>
</evidence>
<dbReference type="OrthoDB" id="205990at2759"/>
<dbReference type="Proteomes" id="UP000008312">
    <property type="component" value="Unassembled WGS sequence"/>
</dbReference>
<sequence>MNPNGRYIYRHIDPQNKKIPSRGDTVVFQRNNVEYRGTIVFVQENHSVVDVENLGRMQVQNNQIKSEKKYISATNTEIPVEIDDLVSVVVDNKRTLGTIKSLLEGNKVRVRLNGRIESFADIDVSFLSFIAKGYKLNEPAQAYHVQNQPVKTGDYVEAIIVNAPCVVKVVPYNGDPHQYDDLMEVYFPEDPTHPQLLPLIRMTCGTILIVKAN</sequence>
<organism evidence="1">
    <name type="scientific">Blastocystis hominis</name>
    <dbReference type="NCBI Taxonomy" id="12968"/>
    <lineage>
        <taxon>Eukaryota</taxon>
        <taxon>Sar</taxon>
        <taxon>Stramenopiles</taxon>
        <taxon>Bigyra</taxon>
        <taxon>Opalozoa</taxon>
        <taxon>Opalinata</taxon>
        <taxon>Blastocystidae</taxon>
        <taxon>Blastocystis</taxon>
    </lineage>
</organism>
<name>D8LYH3_BLAHO</name>